<dbReference type="AlphaFoldDB" id="A0AAN8UYM5"/>
<feature type="disulfide bond" evidence="3">
    <location>
        <begin position="36"/>
        <end position="223"/>
    </location>
</feature>
<keyword evidence="2 3" id="KW-1015">Disulfide bond</keyword>
<evidence type="ECO:0000313" key="6">
    <source>
        <dbReference type="Proteomes" id="UP001370490"/>
    </source>
</evidence>
<comment type="caution">
    <text evidence="5">The sequence shown here is derived from an EMBL/GenBank/DDBJ whole genome shotgun (WGS) entry which is preliminary data.</text>
</comment>
<accession>A0AAN8UYM5</accession>
<dbReference type="EMBL" id="JBAMMX010000016">
    <property type="protein sequence ID" value="KAK6925403.1"/>
    <property type="molecule type" value="Genomic_DNA"/>
</dbReference>
<keyword evidence="4" id="KW-0732">Signal</keyword>
<feature type="disulfide bond" evidence="3">
    <location>
        <begin position="76"/>
        <end position="86"/>
    </location>
</feature>
<feature type="disulfide bond" evidence="3">
    <location>
        <begin position="91"/>
        <end position="97"/>
    </location>
</feature>
<dbReference type="InterPro" id="IPR017949">
    <property type="entry name" value="Thaumatin_CS"/>
</dbReference>
<dbReference type="PANTHER" id="PTHR31048">
    <property type="entry name" value="OS03G0233200 PROTEIN"/>
    <property type="match status" value="1"/>
</dbReference>
<dbReference type="InterPro" id="IPR001938">
    <property type="entry name" value="Thaumatin"/>
</dbReference>
<dbReference type="FunFam" id="2.60.110.10:FF:000003">
    <property type="entry name" value="Thaumatin I"/>
    <property type="match status" value="1"/>
</dbReference>
<evidence type="ECO:0000256" key="2">
    <source>
        <dbReference type="ARBA" id="ARBA00023157"/>
    </source>
</evidence>
<dbReference type="Pfam" id="PF00314">
    <property type="entry name" value="Thaumatin"/>
    <property type="match status" value="1"/>
</dbReference>
<name>A0AAN8UYM5_9MAGN</name>
<organism evidence="5 6">
    <name type="scientific">Dillenia turbinata</name>
    <dbReference type="NCBI Taxonomy" id="194707"/>
    <lineage>
        <taxon>Eukaryota</taxon>
        <taxon>Viridiplantae</taxon>
        <taxon>Streptophyta</taxon>
        <taxon>Embryophyta</taxon>
        <taxon>Tracheophyta</taxon>
        <taxon>Spermatophyta</taxon>
        <taxon>Magnoliopsida</taxon>
        <taxon>eudicotyledons</taxon>
        <taxon>Gunneridae</taxon>
        <taxon>Pentapetalae</taxon>
        <taxon>Dilleniales</taxon>
        <taxon>Dilleniaceae</taxon>
        <taxon>Dillenia</taxon>
    </lineage>
</organism>
<comment type="similarity">
    <text evidence="1">Belongs to the thaumatin family.</text>
</comment>
<evidence type="ECO:0000256" key="1">
    <source>
        <dbReference type="ARBA" id="ARBA00010607"/>
    </source>
</evidence>
<sequence>MNSVTITCFLVSAAVLLFTSAYSVTSTTTFLIQNNCSYTIWAAASPGGGKQLISGQRWLLPADGSTTGHIWARTGCSFNESGYGGCQTGDCGGLLNCHQNAQGSPPYTLAEYTVNGFGSKDFFDISLVNGFNLPMEFGPIPSSSNGCTQLVECSADINAECPRELRVLGGCNNPCSSSGSNCGPSNYTTFFKDRCPNAYSYPLDDANTTFTCPTGTNYKVVFCPSNAVLRNLTVFIRMRVVVLNNCCTNGS</sequence>
<protein>
    <submittedName>
        <fullName evidence="5">Thaumatin family</fullName>
    </submittedName>
</protein>
<feature type="disulfide bond" evidence="3">
    <location>
        <begin position="161"/>
        <end position="171"/>
    </location>
</feature>
<dbReference type="SMART" id="SM00205">
    <property type="entry name" value="THN"/>
    <property type="match status" value="1"/>
</dbReference>
<evidence type="ECO:0000256" key="4">
    <source>
        <dbReference type="SAM" id="SignalP"/>
    </source>
</evidence>
<evidence type="ECO:0000256" key="3">
    <source>
        <dbReference type="PIRSR" id="PIRSR002703-1"/>
    </source>
</evidence>
<dbReference type="InterPro" id="IPR037176">
    <property type="entry name" value="Osmotin/thaumatin-like_sf"/>
</dbReference>
<evidence type="ECO:0000313" key="5">
    <source>
        <dbReference type="EMBL" id="KAK6925403.1"/>
    </source>
</evidence>
<dbReference type="PIRSF" id="PIRSF002703">
    <property type="entry name" value="Thaumatin"/>
    <property type="match status" value="1"/>
</dbReference>
<feature type="chain" id="PRO_5042927432" evidence="4">
    <location>
        <begin position="22"/>
        <end position="251"/>
    </location>
</feature>
<reference evidence="5 6" key="1">
    <citation type="submission" date="2023-12" db="EMBL/GenBank/DDBJ databases">
        <title>A high-quality genome assembly for Dillenia turbinata (Dilleniales).</title>
        <authorList>
            <person name="Chanderbali A."/>
        </authorList>
    </citation>
    <scope>NUCLEOTIDE SEQUENCE [LARGE SCALE GENOMIC DNA]</scope>
    <source>
        <strain evidence="5">LSX21</strain>
        <tissue evidence="5">Leaf</tissue>
    </source>
</reference>
<dbReference type="PRINTS" id="PR00347">
    <property type="entry name" value="THAUMATIN"/>
</dbReference>
<dbReference type="Gene3D" id="2.60.110.10">
    <property type="entry name" value="Thaumatin"/>
    <property type="match status" value="1"/>
</dbReference>
<dbReference type="Proteomes" id="UP001370490">
    <property type="component" value="Unassembled WGS sequence"/>
</dbReference>
<keyword evidence="6" id="KW-1185">Reference proteome</keyword>
<dbReference type="PROSITE" id="PS51367">
    <property type="entry name" value="THAUMATIN_2"/>
    <property type="match status" value="1"/>
</dbReference>
<dbReference type="SUPFAM" id="SSF49870">
    <property type="entry name" value="Osmotin, thaumatin-like protein"/>
    <property type="match status" value="1"/>
</dbReference>
<proteinExistence type="inferred from homology"/>
<feature type="disulfide bond" evidence="3">
    <location>
        <begin position="153"/>
        <end position="195"/>
    </location>
</feature>
<feature type="signal peptide" evidence="4">
    <location>
        <begin position="1"/>
        <end position="21"/>
    </location>
</feature>
<dbReference type="PROSITE" id="PS00316">
    <property type="entry name" value="THAUMATIN_1"/>
    <property type="match status" value="1"/>
</dbReference>
<gene>
    <name evidence="5" type="ORF">RJ641_009729</name>
</gene>